<reference evidence="1 2" key="1">
    <citation type="submission" date="2020-08" db="EMBL/GenBank/DDBJ databases">
        <title>Sequencing the genomes of 1000 actinobacteria strains.</title>
        <authorList>
            <person name="Klenk H.-P."/>
        </authorList>
    </citation>
    <scope>NUCLEOTIDE SEQUENCE [LARGE SCALE GENOMIC DNA]</scope>
    <source>
        <strain evidence="1 2">DSM 22826</strain>
    </source>
</reference>
<comment type="caution">
    <text evidence="1">The sequence shown here is derived from an EMBL/GenBank/DDBJ whole genome shotgun (WGS) entry which is preliminary data.</text>
</comment>
<protein>
    <submittedName>
        <fullName evidence="1">Uncharacterized protein</fullName>
    </submittedName>
</protein>
<dbReference type="EMBL" id="JACHVS010000003">
    <property type="protein sequence ID" value="MBB2997502.1"/>
    <property type="molecule type" value="Genomic_DNA"/>
</dbReference>
<evidence type="ECO:0000313" key="2">
    <source>
        <dbReference type="Proteomes" id="UP000523000"/>
    </source>
</evidence>
<evidence type="ECO:0000313" key="1">
    <source>
        <dbReference type="EMBL" id="MBB2997502.1"/>
    </source>
</evidence>
<accession>A0A839QW20</accession>
<dbReference type="Proteomes" id="UP000523000">
    <property type="component" value="Unassembled WGS sequence"/>
</dbReference>
<keyword evidence="2" id="KW-1185">Reference proteome</keyword>
<sequence length="134" mass="15331">MKTHKGKNRVLVIGKSSPLKPKSKLSSSGCSTMWTWIVSIETSSGENLWSEENRELGFTIFDLWQSDEALHLFNGGNIAYDDRLTGKVRPVLKRMEEERDRHSHDAMKGMFGTIEERLSLLDPEEELAITLMDY</sequence>
<dbReference type="RefSeq" id="WP_183513160.1">
    <property type="nucleotide sequence ID" value="NZ_BAABGK010000037.1"/>
</dbReference>
<name>A0A839QW20_9MICC</name>
<organism evidence="1 2">
    <name type="scientific">Paeniglutamicibacter cryotolerans</name>
    <dbReference type="NCBI Taxonomy" id="670079"/>
    <lineage>
        <taxon>Bacteria</taxon>
        <taxon>Bacillati</taxon>
        <taxon>Actinomycetota</taxon>
        <taxon>Actinomycetes</taxon>
        <taxon>Micrococcales</taxon>
        <taxon>Micrococcaceae</taxon>
        <taxon>Paeniglutamicibacter</taxon>
    </lineage>
</organism>
<dbReference type="AlphaFoldDB" id="A0A839QW20"/>
<proteinExistence type="predicted"/>
<gene>
    <name evidence="1" type="ORF">E9229_003774</name>
</gene>